<name>A0ABT7LX34_9CYAN</name>
<organism evidence="2 3">
    <name type="scientific">Geitlerinema calcuttense NRMC-F 0142</name>
    <dbReference type="NCBI Taxonomy" id="2922238"/>
    <lineage>
        <taxon>Bacteria</taxon>
        <taxon>Bacillati</taxon>
        <taxon>Cyanobacteriota</taxon>
        <taxon>Cyanophyceae</taxon>
        <taxon>Geitlerinematales</taxon>
        <taxon>Geitlerinemataceae</taxon>
        <taxon>Geitlerinema</taxon>
    </lineage>
</organism>
<sequence>MAFWWTQKTVIGTVLKCMKGTIQHIATVTDANGLNSSALVKPLCLGRWRQTPSLFGESILTMELMSEPENDSKASTVRFSGTRTRQNISAQTLSERLTPLLISRGLVRGIIPTSMRKRSGQRMLDGVLSVPDGENADTQKAVC</sequence>
<feature type="region of interest" description="Disordered" evidence="1">
    <location>
        <begin position="122"/>
        <end position="143"/>
    </location>
</feature>
<comment type="caution">
    <text evidence="2">The sequence shown here is derived from an EMBL/GenBank/DDBJ whole genome shotgun (WGS) entry which is preliminary data.</text>
</comment>
<proteinExistence type="predicted"/>
<protein>
    <submittedName>
        <fullName evidence="2">Uncharacterized protein</fullName>
    </submittedName>
</protein>
<reference evidence="2 3" key="1">
    <citation type="submission" date="2023-06" db="EMBL/GenBank/DDBJ databases">
        <title>Whole genome sequence of Oscillatoria calcuttensis NRMC-F 0142.</title>
        <authorList>
            <person name="Shakena Fathima T."/>
            <person name="Muralitharan G."/>
            <person name="Thajuddin N."/>
        </authorList>
    </citation>
    <scope>NUCLEOTIDE SEQUENCE [LARGE SCALE GENOMIC DNA]</scope>
    <source>
        <strain evidence="2 3">NRMC-F 0142</strain>
    </source>
</reference>
<accession>A0ABT7LX34</accession>
<dbReference type="EMBL" id="JASVEJ010000001">
    <property type="protein sequence ID" value="MDL5055935.1"/>
    <property type="molecule type" value="Genomic_DNA"/>
</dbReference>
<evidence type="ECO:0000256" key="1">
    <source>
        <dbReference type="SAM" id="MobiDB-lite"/>
    </source>
</evidence>
<evidence type="ECO:0000313" key="2">
    <source>
        <dbReference type="EMBL" id="MDL5055935.1"/>
    </source>
</evidence>
<keyword evidence="3" id="KW-1185">Reference proteome</keyword>
<evidence type="ECO:0000313" key="3">
    <source>
        <dbReference type="Proteomes" id="UP001230986"/>
    </source>
</evidence>
<dbReference type="Proteomes" id="UP001230986">
    <property type="component" value="Unassembled WGS sequence"/>
</dbReference>
<gene>
    <name evidence="2" type="ORF">QQ055_00330</name>
</gene>